<accession>A0A4R6RCD6</accession>
<reference evidence="1 2" key="1">
    <citation type="submission" date="2019-03" db="EMBL/GenBank/DDBJ databases">
        <title>Genomic Encyclopedia of Type Strains, Phase IV (KMG-IV): sequencing the most valuable type-strain genomes for metagenomic binning, comparative biology and taxonomic classification.</title>
        <authorList>
            <person name="Goeker M."/>
        </authorList>
    </citation>
    <scope>NUCLEOTIDE SEQUENCE [LARGE SCALE GENOMIC DNA]</scope>
    <source>
        <strain evidence="1 2">DSM 11901</strain>
    </source>
</reference>
<sequence length="29" mass="3262">MGIISECTLMCMDKFKNGFLGLSNFEQTC</sequence>
<dbReference type="EMBL" id="SNXW01000004">
    <property type="protein sequence ID" value="TDP83782.1"/>
    <property type="molecule type" value="Genomic_DNA"/>
</dbReference>
<evidence type="ECO:0000313" key="1">
    <source>
        <dbReference type="EMBL" id="TDP83782.1"/>
    </source>
</evidence>
<gene>
    <name evidence="1" type="ORF">EV672_104163</name>
</gene>
<name>A0A4R6RCD6_9BURK</name>
<dbReference type="AlphaFoldDB" id="A0A4R6RCD6"/>
<organism evidence="1 2">
    <name type="scientific">Aquabacterium commune</name>
    <dbReference type="NCBI Taxonomy" id="70586"/>
    <lineage>
        <taxon>Bacteria</taxon>
        <taxon>Pseudomonadati</taxon>
        <taxon>Pseudomonadota</taxon>
        <taxon>Betaproteobacteria</taxon>
        <taxon>Burkholderiales</taxon>
        <taxon>Aquabacterium</taxon>
    </lineage>
</organism>
<evidence type="ECO:0000313" key="2">
    <source>
        <dbReference type="Proteomes" id="UP000294593"/>
    </source>
</evidence>
<protein>
    <submittedName>
        <fullName evidence="1">Uncharacterized protein</fullName>
    </submittedName>
</protein>
<dbReference type="Proteomes" id="UP000294593">
    <property type="component" value="Unassembled WGS sequence"/>
</dbReference>
<comment type="caution">
    <text evidence="1">The sequence shown here is derived from an EMBL/GenBank/DDBJ whole genome shotgun (WGS) entry which is preliminary data.</text>
</comment>
<proteinExistence type="predicted"/>
<keyword evidence="2" id="KW-1185">Reference proteome</keyword>